<feature type="compositionally biased region" description="Low complexity" evidence="1">
    <location>
        <begin position="255"/>
        <end position="268"/>
    </location>
</feature>
<feature type="compositionally biased region" description="Basic and acidic residues" evidence="1">
    <location>
        <begin position="317"/>
        <end position="329"/>
    </location>
</feature>
<dbReference type="OrthoDB" id="55450at2759"/>
<evidence type="ECO:0000256" key="1">
    <source>
        <dbReference type="SAM" id="MobiDB-lite"/>
    </source>
</evidence>
<keyword evidence="3" id="KW-1185">Reference proteome</keyword>
<protein>
    <submittedName>
        <fullName evidence="2">Uncharacterized protein</fullName>
    </submittedName>
</protein>
<dbReference type="Proteomes" id="UP000266841">
    <property type="component" value="Unassembled WGS sequence"/>
</dbReference>
<feature type="compositionally biased region" description="Basic and acidic residues" evidence="1">
    <location>
        <begin position="215"/>
        <end position="226"/>
    </location>
</feature>
<feature type="compositionally biased region" description="Basic and acidic residues" evidence="1">
    <location>
        <begin position="244"/>
        <end position="253"/>
    </location>
</feature>
<feature type="region of interest" description="Disordered" evidence="1">
    <location>
        <begin position="829"/>
        <end position="855"/>
    </location>
</feature>
<gene>
    <name evidence="2" type="ORF">THAOC_33080</name>
</gene>
<feature type="non-terminal residue" evidence="2">
    <location>
        <position position="1"/>
    </location>
</feature>
<feature type="compositionally biased region" description="Polar residues" evidence="1">
    <location>
        <begin position="443"/>
        <end position="468"/>
    </location>
</feature>
<sequence length="855" mass="94920">PRPVAPPPDPNEPEIWIACVHQEDDPFENSFATFEEFSVAAGTKNSGRHGTIDRMGSQRSIERMPPPHLSPQSRGGSLSPCRSSFRDRDRSVSPRSLNSLDDIPSNRKSASFHTSQRQKWSEFNEQTRSRANNLTALTQSLNNMSAAGSGRVGVRSKPFAKIDDESMGNSLLDQQSREQRLMGQHNNRPRQRSFHGSEPRGGNLDRSDGSSLHTRRADRSKSHIDMKNVEAALRNIKALQLESRVTEKSDSENHVSVSRRSSAGSGAAPGWANERPTNLHPATTQTRVHQQYSDDQLQRRNSQNIHQSSPLANSLGYREENSFGERRNSLSDQQSPRVTRYHHVADDQSATSLDDYNASSRSFDDDRSNSYGNERNERSFYDDRSNATGNRGSSIGGSSRHSAGRSSSRRSERSFRDDQSNLSGNRSNFTGRGSGHSDEYHPQAQQNHTDQHPVMNQSPGNAGNDNWRQFQVSDSPVVEVRTKGASENQFNDWRKYMVGSDRQKERIASRKGRSSDERNIIQVKQMPFTDRFGDFGYYSGLVNEEGRPNGKGSMKYENGVFYEGMWADGSQDKDAVLQYSRIRGGFSSWSGKGKQASKSGAVLPWNARRNDAHDPSGKTNVRGMEWTDLNGDSGRYTGEVNNDQLPHGKGIMKYGFGLIAEGDWINGVLKEGPQDRLVAGTSMGSGPQSVMGSVMGRNMNMSVGPMSVGPMSVGPMSVDQSTFSRARSIGASSFGMRSIPGMINPMAMSQPGNAQQHAIISQQNAMMRQQMGSGLPMQAAPMMIPQQMMPQQMMPQQMMPQQMMQHQMMPMQMPQMQPQMQMGRLPMQAQLPPGQGEGADTKSGFPRLNWQASNH</sequence>
<evidence type="ECO:0000313" key="3">
    <source>
        <dbReference type="Proteomes" id="UP000266841"/>
    </source>
</evidence>
<feature type="compositionally biased region" description="Basic and acidic residues" evidence="1">
    <location>
        <begin position="362"/>
        <end position="385"/>
    </location>
</feature>
<feature type="compositionally biased region" description="Low complexity" evidence="1">
    <location>
        <begin position="389"/>
        <end position="406"/>
    </location>
</feature>
<dbReference type="EMBL" id="AGNL01046214">
    <property type="protein sequence ID" value="EJK48148.1"/>
    <property type="molecule type" value="Genomic_DNA"/>
</dbReference>
<feature type="compositionally biased region" description="Polar residues" evidence="1">
    <location>
        <begin position="106"/>
        <end position="118"/>
    </location>
</feature>
<evidence type="ECO:0000313" key="2">
    <source>
        <dbReference type="EMBL" id="EJK48148.1"/>
    </source>
</evidence>
<feature type="compositionally biased region" description="Polar residues" evidence="1">
    <location>
        <begin position="348"/>
        <end position="358"/>
    </location>
</feature>
<feature type="compositionally biased region" description="Polar residues" evidence="1">
    <location>
        <begin position="420"/>
        <end position="431"/>
    </location>
</feature>
<name>K0R4Q6_THAOC</name>
<dbReference type="AlphaFoldDB" id="K0R4Q6"/>
<feature type="region of interest" description="Disordered" evidence="1">
    <location>
        <begin position="178"/>
        <end position="226"/>
    </location>
</feature>
<feature type="compositionally biased region" description="Basic and acidic residues" evidence="1">
    <location>
        <begin position="195"/>
        <end position="208"/>
    </location>
</feature>
<accession>K0R4Q6</accession>
<organism evidence="2 3">
    <name type="scientific">Thalassiosira oceanica</name>
    <name type="common">Marine diatom</name>
    <dbReference type="NCBI Taxonomy" id="159749"/>
    <lineage>
        <taxon>Eukaryota</taxon>
        <taxon>Sar</taxon>
        <taxon>Stramenopiles</taxon>
        <taxon>Ochrophyta</taxon>
        <taxon>Bacillariophyta</taxon>
        <taxon>Coscinodiscophyceae</taxon>
        <taxon>Thalassiosirophycidae</taxon>
        <taxon>Thalassiosirales</taxon>
        <taxon>Thalassiosiraceae</taxon>
        <taxon>Thalassiosira</taxon>
    </lineage>
</organism>
<feature type="region of interest" description="Disordered" evidence="1">
    <location>
        <begin position="244"/>
        <end position="468"/>
    </location>
</feature>
<feature type="compositionally biased region" description="Polar residues" evidence="1">
    <location>
        <begin position="280"/>
        <end position="312"/>
    </location>
</feature>
<dbReference type="eggNOG" id="ENOG502T6MK">
    <property type="taxonomic scope" value="Eukaryota"/>
</dbReference>
<feature type="region of interest" description="Disordered" evidence="1">
    <location>
        <begin position="41"/>
        <end position="126"/>
    </location>
</feature>
<feature type="compositionally biased region" description="Basic and acidic residues" evidence="1">
    <location>
        <begin position="409"/>
        <end position="419"/>
    </location>
</feature>
<proteinExistence type="predicted"/>
<reference evidence="2 3" key="1">
    <citation type="journal article" date="2012" name="Genome Biol.">
        <title>Genome and low-iron response of an oceanic diatom adapted to chronic iron limitation.</title>
        <authorList>
            <person name="Lommer M."/>
            <person name="Specht M."/>
            <person name="Roy A.S."/>
            <person name="Kraemer L."/>
            <person name="Andreson R."/>
            <person name="Gutowska M.A."/>
            <person name="Wolf J."/>
            <person name="Bergner S.V."/>
            <person name="Schilhabel M.B."/>
            <person name="Klostermeier U.C."/>
            <person name="Beiko R.G."/>
            <person name="Rosenstiel P."/>
            <person name="Hippler M."/>
            <person name="Laroche J."/>
        </authorList>
    </citation>
    <scope>NUCLEOTIDE SEQUENCE [LARGE SCALE GENOMIC DNA]</scope>
    <source>
        <strain evidence="2 3">CCMP1005</strain>
    </source>
</reference>
<comment type="caution">
    <text evidence="2">The sequence shown here is derived from an EMBL/GenBank/DDBJ whole genome shotgun (WGS) entry which is preliminary data.</text>
</comment>